<dbReference type="EMBL" id="JBIVPC010000011">
    <property type="protein sequence ID" value="MFJ6038650.1"/>
    <property type="molecule type" value="Genomic_DNA"/>
</dbReference>
<evidence type="ECO:0000313" key="4">
    <source>
        <dbReference type="Proteomes" id="UP001617907"/>
    </source>
</evidence>
<evidence type="ECO:0000313" key="3">
    <source>
        <dbReference type="EMBL" id="MFJ6038650.1"/>
    </source>
</evidence>
<dbReference type="Pfam" id="PF00908">
    <property type="entry name" value="dTDP_sugar_isom"/>
    <property type="match status" value="1"/>
</dbReference>
<dbReference type="InterPro" id="IPR000888">
    <property type="entry name" value="RmlC-like"/>
</dbReference>
<name>A0ABW8HD12_9ACTN</name>
<gene>
    <name evidence="3" type="ORF">ACIQFM_20600</name>
</gene>
<protein>
    <submittedName>
        <fullName evidence="3">dTDP-4-dehydrorhamnose 3,5-epimerase family protein</fullName>
    </submittedName>
</protein>
<organism evidence="3 4">
    <name type="scientific">Streptomyces ardesiacus</name>
    <dbReference type="NCBI Taxonomy" id="285564"/>
    <lineage>
        <taxon>Bacteria</taxon>
        <taxon>Bacillati</taxon>
        <taxon>Actinomycetota</taxon>
        <taxon>Actinomycetes</taxon>
        <taxon>Kitasatosporales</taxon>
        <taxon>Streptomycetaceae</taxon>
        <taxon>Streptomyces</taxon>
    </lineage>
</organism>
<dbReference type="SUPFAM" id="SSF51182">
    <property type="entry name" value="RmlC-like cupins"/>
    <property type="match status" value="1"/>
</dbReference>
<dbReference type="PANTHER" id="PTHR21047:SF2">
    <property type="entry name" value="THYMIDINE DIPHOSPHO-4-KETO-RHAMNOSE 3,5-EPIMERASE"/>
    <property type="match status" value="1"/>
</dbReference>
<dbReference type="InterPro" id="IPR011051">
    <property type="entry name" value="RmlC_Cupin_sf"/>
</dbReference>
<accession>A0ABW8HD12</accession>
<evidence type="ECO:0000256" key="1">
    <source>
        <dbReference type="ARBA" id="ARBA00010154"/>
    </source>
</evidence>
<dbReference type="RefSeq" id="WP_053665158.1">
    <property type="nucleotide sequence ID" value="NZ_JBEOTR010000007.1"/>
</dbReference>
<sequence length="191" mass="20391">MQQAENVPLSVQPTTIQGLMVIRMKQISDERGTVREFYRESAFLGAGLPSLGPFTQINVMETRQGALRGLHGEDMHKLVAVAEGEAFGAYVDARTDSPTFGRTATVRLAKGTQVLVPRGVCNGFQSVSPGVTQYLYSFDQEWRPGMAGTSVHPLSAELAIPWPLPVDPSNRAVISAKDAGAPSSVAGPPTP</sequence>
<reference evidence="3 4" key="1">
    <citation type="submission" date="2024-10" db="EMBL/GenBank/DDBJ databases">
        <title>The Natural Products Discovery Center: Release of the First 8490 Sequenced Strains for Exploring Actinobacteria Biosynthetic Diversity.</title>
        <authorList>
            <person name="Kalkreuter E."/>
            <person name="Kautsar S.A."/>
            <person name="Yang D."/>
            <person name="Bader C.D."/>
            <person name="Teijaro C.N."/>
            <person name="Fluegel L."/>
            <person name="Davis C.M."/>
            <person name="Simpson J.R."/>
            <person name="Lauterbach L."/>
            <person name="Steele A.D."/>
            <person name="Gui C."/>
            <person name="Meng S."/>
            <person name="Li G."/>
            <person name="Viehrig K."/>
            <person name="Ye F."/>
            <person name="Su P."/>
            <person name="Kiefer A.F."/>
            <person name="Nichols A."/>
            <person name="Cepeda A.J."/>
            <person name="Yan W."/>
            <person name="Fan B."/>
            <person name="Jiang Y."/>
            <person name="Adhikari A."/>
            <person name="Zheng C.-J."/>
            <person name="Schuster L."/>
            <person name="Cowan T.M."/>
            <person name="Smanski M.J."/>
            <person name="Chevrette M.G."/>
            <person name="De Carvalho L.P.S."/>
            <person name="Shen B."/>
        </authorList>
    </citation>
    <scope>NUCLEOTIDE SEQUENCE [LARGE SCALE GENOMIC DNA]</scope>
    <source>
        <strain evidence="3 4">NPDC093086</strain>
    </source>
</reference>
<evidence type="ECO:0000256" key="2">
    <source>
        <dbReference type="ARBA" id="ARBA00023235"/>
    </source>
</evidence>
<keyword evidence="4" id="KW-1185">Reference proteome</keyword>
<dbReference type="Gene3D" id="2.60.120.10">
    <property type="entry name" value="Jelly Rolls"/>
    <property type="match status" value="1"/>
</dbReference>
<keyword evidence="2" id="KW-0413">Isomerase</keyword>
<proteinExistence type="inferred from homology"/>
<dbReference type="InterPro" id="IPR014710">
    <property type="entry name" value="RmlC-like_jellyroll"/>
</dbReference>
<dbReference type="PANTHER" id="PTHR21047">
    <property type="entry name" value="DTDP-6-DEOXY-D-GLUCOSE-3,5 EPIMERASE"/>
    <property type="match status" value="1"/>
</dbReference>
<comment type="similarity">
    <text evidence="1">Belongs to the dTDP-4-dehydrorhamnose 3,5-epimerase family.</text>
</comment>
<dbReference type="Proteomes" id="UP001617907">
    <property type="component" value="Unassembled WGS sequence"/>
</dbReference>
<comment type="caution">
    <text evidence="3">The sequence shown here is derived from an EMBL/GenBank/DDBJ whole genome shotgun (WGS) entry which is preliminary data.</text>
</comment>